<reference evidence="2" key="1">
    <citation type="submission" date="2023-02" db="EMBL/GenBank/DDBJ databases">
        <title>Enrichment on poylsaccharides allowed isolation of novel metabolic and taxonomic groups of Haloarchaea.</title>
        <authorList>
            <person name="Sorokin D.Y."/>
            <person name="Elcheninov A.G."/>
            <person name="Khizhniak T.V."/>
            <person name="Kolganova T.V."/>
            <person name="Kublanov I.V."/>
        </authorList>
    </citation>
    <scope>NUCLEOTIDE SEQUENCE</scope>
    <source>
        <strain evidence="1 3">HArc-curdl5-1</strain>
        <strain evidence="2">HArc-curdl7</strain>
    </source>
</reference>
<comment type="caution">
    <text evidence="2">The sequence shown here is derived from an EMBL/GenBank/DDBJ whole genome shotgun (WGS) entry which is preliminary data.</text>
</comment>
<dbReference type="Proteomes" id="UP001209746">
    <property type="component" value="Unassembled WGS sequence"/>
</dbReference>
<organism evidence="2 4">
    <name type="scientific">Halapricum hydrolyticum</name>
    <dbReference type="NCBI Taxonomy" id="2979991"/>
    <lineage>
        <taxon>Archaea</taxon>
        <taxon>Methanobacteriati</taxon>
        <taxon>Methanobacteriota</taxon>
        <taxon>Stenosarchaea group</taxon>
        <taxon>Halobacteria</taxon>
        <taxon>Halobacteriales</taxon>
        <taxon>Haloarculaceae</taxon>
        <taxon>Halapricum</taxon>
    </lineage>
</organism>
<dbReference type="Proteomes" id="UP001208186">
    <property type="component" value="Unassembled WGS sequence"/>
</dbReference>
<evidence type="ECO:0000313" key="1">
    <source>
        <dbReference type="EMBL" id="MCU4719316.1"/>
    </source>
</evidence>
<evidence type="ECO:0000313" key="4">
    <source>
        <dbReference type="Proteomes" id="UP001209746"/>
    </source>
</evidence>
<dbReference type="RefSeq" id="WP_315910063.1">
    <property type="nucleotide sequence ID" value="NZ_JAOPKC010000025.1"/>
</dbReference>
<dbReference type="EMBL" id="JAOPKD010000022">
    <property type="protein sequence ID" value="MCU4728239.1"/>
    <property type="molecule type" value="Genomic_DNA"/>
</dbReference>
<keyword evidence="3" id="KW-1185">Reference proteome</keyword>
<protein>
    <submittedName>
        <fullName evidence="2">Uncharacterized protein</fullName>
    </submittedName>
</protein>
<accession>A0AAE3IGI5</accession>
<gene>
    <name evidence="2" type="ORF">OB914_14890</name>
    <name evidence="1" type="ORF">OB916_14790</name>
</gene>
<name>A0AAE3IGI5_9EURY</name>
<evidence type="ECO:0000313" key="2">
    <source>
        <dbReference type="EMBL" id="MCU4728239.1"/>
    </source>
</evidence>
<sequence>MIFGDEDRFEELRERLASDRDDRSPAERFDEALRKVDEHLA</sequence>
<dbReference type="AlphaFoldDB" id="A0AAE3IGI5"/>
<dbReference type="EMBL" id="JAOPKC010000025">
    <property type="protein sequence ID" value="MCU4719316.1"/>
    <property type="molecule type" value="Genomic_DNA"/>
</dbReference>
<evidence type="ECO:0000313" key="3">
    <source>
        <dbReference type="Proteomes" id="UP001208186"/>
    </source>
</evidence>
<proteinExistence type="predicted"/>